<sequence length="638" mass="71578">MAVLLGRIGKIMLRSTGSEKDRVEKYAKRPDSLLMRAHRDSLVLFLTQLFEQALKVAVSWVKKGTFKFAPPIDLLKTRIKSAYGDMIKRAFSKYGIAQGNLSSVTSNTRFIDIICDDYKGVENVPTKAAIRKSIAKLISEIRAVTSTGMSREEVLLLAQYACGFEVAEYRPAPGFEEPEKVLFKIQSQAQPYNIAIGYQMEGRRKPSIVGSVTLAKHVKVDTWKSAMLFDTKGLSSFPEVEAEKAMLLDSFCLDYRTETSEEDANDLYKFLKMQKVRRTAVEQQVPKEEAYIAEDGYDEEGEYNEYMEQDGQEEGPEEPEEDESNFLTQLVAGIWAGVWRGWIRKLVPSPTLLAGTGPGWMAPTWWEESGVQQKLWLDWTTVDAANLVWAAMETIVEKSSSNGLFKDAVFEGVIEHDGTLNLQSARMPCIACDPKGEGKIKKIAGPKVMYCSTHKGKLADSSVTFQTYMQTRGLTLGSPEIKHKQVTANMYESKPSTKASTFIRDRTLHLVQCKSRELAPSFRSLDDDVWFLIVWDKTPIPDIVPDGTSGTPKILRGAGILGLAIVKDDEIVSFRRNLSEEEKEAIRVLGSAWRIPTAYEDSTVKLFNTGKFSKPFGFGKLRDDLFETHLAPSMYEDA</sequence>
<accession>A0A4P9WC30</accession>
<name>A0A4P9WC30_9FUNG</name>
<gene>
    <name evidence="1" type="ORF">BDK51DRAFT_34158</name>
</gene>
<dbReference type="Proteomes" id="UP000269721">
    <property type="component" value="Unassembled WGS sequence"/>
</dbReference>
<organism evidence="1 2">
    <name type="scientific">Blyttiomyces helicus</name>
    <dbReference type="NCBI Taxonomy" id="388810"/>
    <lineage>
        <taxon>Eukaryota</taxon>
        <taxon>Fungi</taxon>
        <taxon>Fungi incertae sedis</taxon>
        <taxon>Chytridiomycota</taxon>
        <taxon>Chytridiomycota incertae sedis</taxon>
        <taxon>Chytridiomycetes</taxon>
        <taxon>Chytridiomycetes incertae sedis</taxon>
        <taxon>Blyttiomyces</taxon>
    </lineage>
</organism>
<protein>
    <submittedName>
        <fullName evidence="1">Uncharacterized protein</fullName>
    </submittedName>
</protein>
<dbReference type="AlphaFoldDB" id="A0A4P9WC30"/>
<proteinExistence type="predicted"/>
<evidence type="ECO:0000313" key="2">
    <source>
        <dbReference type="Proteomes" id="UP000269721"/>
    </source>
</evidence>
<keyword evidence="2" id="KW-1185">Reference proteome</keyword>
<reference evidence="2" key="1">
    <citation type="journal article" date="2018" name="Nat. Microbiol.">
        <title>Leveraging single-cell genomics to expand the fungal tree of life.</title>
        <authorList>
            <person name="Ahrendt S.R."/>
            <person name="Quandt C.A."/>
            <person name="Ciobanu D."/>
            <person name="Clum A."/>
            <person name="Salamov A."/>
            <person name="Andreopoulos B."/>
            <person name="Cheng J.F."/>
            <person name="Woyke T."/>
            <person name="Pelin A."/>
            <person name="Henrissat B."/>
            <person name="Reynolds N.K."/>
            <person name="Benny G.L."/>
            <person name="Smith M.E."/>
            <person name="James T.Y."/>
            <person name="Grigoriev I.V."/>
        </authorList>
    </citation>
    <scope>NUCLEOTIDE SEQUENCE [LARGE SCALE GENOMIC DNA]</scope>
</reference>
<dbReference type="EMBL" id="KZ995676">
    <property type="protein sequence ID" value="RKO90201.1"/>
    <property type="molecule type" value="Genomic_DNA"/>
</dbReference>
<evidence type="ECO:0000313" key="1">
    <source>
        <dbReference type="EMBL" id="RKO90201.1"/>
    </source>
</evidence>